<organism evidence="1 2">
    <name type="scientific">Ruegeria atlantica</name>
    <dbReference type="NCBI Taxonomy" id="81569"/>
    <lineage>
        <taxon>Bacteria</taxon>
        <taxon>Pseudomonadati</taxon>
        <taxon>Pseudomonadota</taxon>
        <taxon>Alphaproteobacteria</taxon>
        <taxon>Rhodobacterales</taxon>
        <taxon>Roseobacteraceae</taxon>
        <taxon>Ruegeria</taxon>
    </lineage>
</organism>
<protein>
    <submittedName>
        <fullName evidence="1">Uncharacterized protein</fullName>
    </submittedName>
</protein>
<gene>
    <name evidence="1" type="ORF">RUA4292_03854</name>
</gene>
<dbReference type="AlphaFoldDB" id="A0A0P1EH51"/>
<reference evidence="1 2" key="1">
    <citation type="submission" date="2015-09" db="EMBL/GenBank/DDBJ databases">
        <authorList>
            <consortium name="Swine Surveillance"/>
        </authorList>
    </citation>
    <scope>NUCLEOTIDE SEQUENCE [LARGE SCALE GENOMIC DNA]</scope>
    <source>
        <strain evidence="1 2">CECT 4292</strain>
    </source>
</reference>
<proteinExistence type="predicted"/>
<evidence type="ECO:0000313" key="1">
    <source>
        <dbReference type="EMBL" id="CUH49657.1"/>
    </source>
</evidence>
<sequence length="104" mass="11290">MGGNGMLSKHLMERGGHICIHASDIEPQRANAPNGLVTQKFLMLVTTVVSIGSQISSFIQNWTSTFLQADFTAQEAVPDTNLAIPRPYCSRPSCRRFQAAVPAS</sequence>
<name>A0A0P1EH51_9RHOB</name>
<accession>A0A0P1EH51</accession>
<dbReference type="EMBL" id="CYPU01000070">
    <property type="protein sequence ID" value="CUH49657.1"/>
    <property type="molecule type" value="Genomic_DNA"/>
</dbReference>
<evidence type="ECO:0000313" key="2">
    <source>
        <dbReference type="Proteomes" id="UP000050783"/>
    </source>
</evidence>
<dbReference type="Proteomes" id="UP000050783">
    <property type="component" value="Unassembled WGS sequence"/>
</dbReference>